<sequence length="143" mass="15577">MVPVLFVKQTEKTATNKKINSKNTTPEKGGEKNLERNKNWGQKAPEIPPEKTLKNWGGPEKEGQKISPKTSENNCKTTSSQMGLKKALTPTKSGDFPKKNNTGLNPQNNGGLEKPSLYPVPMDTDTPAPPKPLNRGKITLAAN</sequence>
<keyword evidence="3" id="KW-1185">Reference proteome</keyword>
<dbReference type="InParanoid" id="H2XZC5"/>
<feature type="region of interest" description="Disordered" evidence="1">
    <location>
        <begin position="1"/>
        <end position="143"/>
    </location>
</feature>
<evidence type="ECO:0000256" key="1">
    <source>
        <dbReference type="SAM" id="MobiDB-lite"/>
    </source>
</evidence>
<dbReference type="Proteomes" id="UP000008144">
    <property type="component" value="Unassembled WGS sequence"/>
</dbReference>
<protein>
    <submittedName>
        <fullName evidence="2">Uncharacterized protein</fullName>
    </submittedName>
</protein>
<dbReference type="Ensembl" id="ENSCINT00000035747.1">
    <property type="protein sequence ID" value="ENSCINP00000035009.1"/>
    <property type="gene ID" value="ENSCING00000021837.1"/>
</dbReference>
<feature type="compositionally biased region" description="Basic and acidic residues" evidence="1">
    <location>
        <begin position="28"/>
        <end position="38"/>
    </location>
</feature>
<accession>H2XZC5</accession>
<reference evidence="2" key="3">
    <citation type="submission" date="2025-09" db="UniProtKB">
        <authorList>
            <consortium name="Ensembl"/>
        </authorList>
    </citation>
    <scope>IDENTIFICATION</scope>
</reference>
<reference evidence="3" key="1">
    <citation type="journal article" date="2002" name="Science">
        <title>The draft genome of Ciona intestinalis: insights into chordate and vertebrate origins.</title>
        <authorList>
            <person name="Dehal P."/>
            <person name="Satou Y."/>
            <person name="Campbell R.K."/>
            <person name="Chapman J."/>
            <person name="Degnan B."/>
            <person name="De Tomaso A."/>
            <person name="Davidson B."/>
            <person name="Di Gregorio A."/>
            <person name="Gelpke M."/>
            <person name="Goodstein D.M."/>
            <person name="Harafuji N."/>
            <person name="Hastings K.E."/>
            <person name="Ho I."/>
            <person name="Hotta K."/>
            <person name="Huang W."/>
            <person name="Kawashima T."/>
            <person name="Lemaire P."/>
            <person name="Martinez D."/>
            <person name="Meinertzhagen I.A."/>
            <person name="Necula S."/>
            <person name="Nonaka M."/>
            <person name="Putnam N."/>
            <person name="Rash S."/>
            <person name="Saiga H."/>
            <person name="Satake M."/>
            <person name="Terry A."/>
            <person name="Yamada L."/>
            <person name="Wang H.G."/>
            <person name="Awazu S."/>
            <person name="Azumi K."/>
            <person name="Boore J."/>
            <person name="Branno M."/>
            <person name="Chin-Bow S."/>
            <person name="DeSantis R."/>
            <person name="Doyle S."/>
            <person name="Francino P."/>
            <person name="Keys D.N."/>
            <person name="Haga S."/>
            <person name="Hayashi H."/>
            <person name="Hino K."/>
            <person name="Imai K.S."/>
            <person name="Inaba K."/>
            <person name="Kano S."/>
            <person name="Kobayashi K."/>
            <person name="Kobayashi M."/>
            <person name="Lee B.I."/>
            <person name="Makabe K.W."/>
            <person name="Manohar C."/>
            <person name="Matassi G."/>
            <person name="Medina M."/>
            <person name="Mochizuki Y."/>
            <person name="Mount S."/>
            <person name="Morishita T."/>
            <person name="Miura S."/>
            <person name="Nakayama A."/>
            <person name="Nishizaka S."/>
            <person name="Nomoto H."/>
            <person name="Ohta F."/>
            <person name="Oishi K."/>
            <person name="Rigoutsos I."/>
            <person name="Sano M."/>
            <person name="Sasaki A."/>
            <person name="Sasakura Y."/>
            <person name="Shoguchi E."/>
            <person name="Shin-i T."/>
            <person name="Spagnuolo A."/>
            <person name="Stainier D."/>
            <person name="Suzuki M.M."/>
            <person name="Tassy O."/>
            <person name="Takatori N."/>
            <person name="Tokuoka M."/>
            <person name="Yagi K."/>
            <person name="Yoshizaki F."/>
            <person name="Wada S."/>
            <person name="Zhang C."/>
            <person name="Hyatt P.D."/>
            <person name="Larimer F."/>
            <person name="Detter C."/>
            <person name="Doggett N."/>
            <person name="Glavina T."/>
            <person name="Hawkins T."/>
            <person name="Richardson P."/>
            <person name="Lucas S."/>
            <person name="Kohara Y."/>
            <person name="Levine M."/>
            <person name="Satoh N."/>
            <person name="Rokhsar D.S."/>
        </authorList>
    </citation>
    <scope>NUCLEOTIDE SEQUENCE [LARGE SCALE GENOMIC DNA]</scope>
</reference>
<dbReference type="HOGENOM" id="CLU_1810457_0_0_1"/>
<dbReference type="AlphaFoldDB" id="H2XZC5"/>
<organism evidence="2 3">
    <name type="scientific">Ciona intestinalis</name>
    <name type="common">Transparent sea squirt</name>
    <name type="synonym">Ascidia intestinalis</name>
    <dbReference type="NCBI Taxonomy" id="7719"/>
    <lineage>
        <taxon>Eukaryota</taxon>
        <taxon>Metazoa</taxon>
        <taxon>Chordata</taxon>
        <taxon>Tunicata</taxon>
        <taxon>Ascidiacea</taxon>
        <taxon>Phlebobranchia</taxon>
        <taxon>Cionidae</taxon>
        <taxon>Ciona</taxon>
    </lineage>
</organism>
<proteinExistence type="predicted"/>
<feature type="compositionally biased region" description="Polar residues" evidence="1">
    <location>
        <begin position="99"/>
        <end position="110"/>
    </location>
</feature>
<name>H2XZC5_CIOIN</name>
<feature type="compositionally biased region" description="Polar residues" evidence="1">
    <location>
        <begin position="67"/>
        <end position="82"/>
    </location>
</feature>
<feature type="compositionally biased region" description="Basic and acidic residues" evidence="1">
    <location>
        <begin position="48"/>
        <end position="64"/>
    </location>
</feature>
<evidence type="ECO:0000313" key="3">
    <source>
        <dbReference type="Proteomes" id="UP000008144"/>
    </source>
</evidence>
<reference evidence="2" key="2">
    <citation type="submission" date="2025-08" db="UniProtKB">
        <authorList>
            <consortium name="Ensembl"/>
        </authorList>
    </citation>
    <scope>IDENTIFICATION</scope>
</reference>
<evidence type="ECO:0000313" key="2">
    <source>
        <dbReference type="Ensembl" id="ENSCINP00000035009.1"/>
    </source>
</evidence>
<feature type="compositionally biased region" description="Polar residues" evidence="1">
    <location>
        <begin position="12"/>
        <end position="26"/>
    </location>
</feature>